<dbReference type="Proteomes" id="UP000254504">
    <property type="component" value="Chromosome"/>
</dbReference>
<dbReference type="AlphaFoldDB" id="A0AAD0QK64"/>
<reference evidence="3 5" key="1">
    <citation type="submission" date="2017-10" db="EMBL/GenBank/DDBJ databases">
        <title>Genomics of the genus Arcobacter.</title>
        <authorList>
            <person name="Perez-Cataluna A."/>
            <person name="Figueras M.J."/>
        </authorList>
    </citation>
    <scope>NUCLEOTIDE SEQUENCE [LARGE SCALE GENOMIC DNA]</scope>
    <source>
        <strain evidence="3 5">LMG 25534</strain>
    </source>
</reference>
<keyword evidence="5" id="KW-1185">Reference proteome</keyword>
<organism evidence="2 4">
    <name type="scientific">Aliarcobacter trophiarum LMG 25534</name>
    <dbReference type="NCBI Taxonomy" id="1032241"/>
    <lineage>
        <taxon>Bacteria</taxon>
        <taxon>Pseudomonadati</taxon>
        <taxon>Campylobacterota</taxon>
        <taxon>Epsilonproteobacteria</taxon>
        <taxon>Campylobacterales</taxon>
        <taxon>Arcobacteraceae</taxon>
        <taxon>Aliarcobacter</taxon>
    </lineage>
</organism>
<keyword evidence="1" id="KW-1133">Transmembrane helix</keyword>
<feature type="transmembrane region" description="Helical" evidence="1">
    <location>
        <begin position="131"/>
        <end position="150"/>
    </location>
</feature>
<dbReference type="EMBL" id="CP031367">
    <property type="protein sequence ID" value="AXK48440.1"/>
    <property type="molecule type" value="Genomic_DNA"/>
</dbReference>
<accession>A0AAD0QK64</accession>
<gene>
    <name evidence="2" type="ORF">ATR_0567</name>
    <name evidence="3" type="ORF">CRU87_09035</name>
</gene>
<feature type="transmembrane region" description="Helical" evidence="1">
    <location>
        <begin position="162"/>
        <end position="187"/>
    </location>
</feature>
<proteinExistence type="predicted"/>
<name>A0AAD0QK64_9BACT</name>
<evidence type="ECO:0000313" key="5">
    <source>
        <dbReference type="Proteomes" id="UP000289132"/>
    </source>
</evidence>
<evidence type="ECO:0000313" key="2">
    <source>
        <dbReference type="EMBL" id="AXK48440.1"/>
    </source>
</evidence>
<feature type="transmembrane region" description="Helical" evidence="1">
    <location>
        <begin position="229"/>
        <end position="250"/>
    </location>
</feature>
<feature type="transmembrane region" description="Helical" evidence="1">
    <location>
        <begin position="193"/>
        <end position="209"/>
    </location>
</feature>
<dbReference type="Proteomes" id="UP000289132">
    <property type="component" value="Unassembled WGS sequence"/>
</dbReference>
<dbReference type="RefSeq" id="WP_115427974.1">
    <property type="nucleotide sequence ID" value="NZ_CP031367.1"/>
</dbReference>
<evidence type="ECO:0000313" key="3">
    <source>
        <dbReference type="EMBL" id="RXJ89585.1"/>
    </source>
</evidence>
<sequence>MTEAELNNKLINLGKYRITNNKNVDSSKKYDLFYFIIQDKNIYKSGHIKLSNTERLTNFIESNSLYEYIDKKILNNNHHLDKKYFKSYIYCIPREQITKEKYSILIDITLKTEMESVSFNLNFLKNVNIDYTKIGTIFLLIYMSMSYMILSNSGFNIKNLDSLNIIISIIFFQVASIISILPSSFIIGLSKTSYVFLIIFGLFIIFKILKNYNIYYVISFSIYFLKHIIIFIIKFIFTLLISIGIIYILYSPFAFSFDNFKLHTRFKDFSNDNEIFKLYLDKTGYPKIIYKNEINNITEKYILMGIESNNYLVYNVDKVIEYIKDIDSLINQSEKLKIYIPIEQFCRNINDIDDEIAILYQVLKNSVVSKPRNIEWLNTNDSNITIKPFKFEEFNLNYNEIDKKCIKLIEKINQERNNN</sequence>
<reference evidence="2 4" key="2">
    <citation type="submission" date="2018-07" db="EMBL/GenBank/DDBJ databases">
        <title>Complete genome of the Arcobacter trophiarum type strain LMG 25534.</title>
        <authorList>
            <person name="Miller W.G."/>
            <person name="Yee E."/>
        </authorList>
    </citation>
    <scope>NUCLEOTIDE SEQUENCE [LARGE SCALE GENOMIC DNA]</scope>
    <source>
        <strain evidence="2 4">LMG 25534</strain>
    </source>
</reference>
<evidence type="ECO:0000313" key="4">
    <source>
        <dbReference type="Proteomes" id="UP000254504"/>
    </source>
</evidence>
<protein>
    <submittedName>
        <fullName evidence="2">Membrane protein</fullName>
    </submittedName>
</protein>
<dbReference type="EMBL" id="PDKD01000020">
    <property type="protein sequence ID" value="RXJ89585.1"/>
    <property type="molecule type" value="Genomic_DNA"/>
</dbReference>
<keyword evidence="1" id="KW-0472">Membrane</keyword>
<keyword evidence="1" id="KW-0812">Transmembrane</keyword>
<dbReference type="KEGG" id="atp:ATR_0567"/>
<evidence type="ECO:0000256" key="1">
    <source>
        <dbReference type="SAM" id="Phobius"/>
    </source>
</evidence>